<evidence type="ECO:0000313" key="3">
    <source>
        <dbReference type="Proteomes" id="UP000092713"/>
    </source>
</evidence>
<organism evidence="2 3">
    <name type="scientific">Janthinobacterium psychrotolerans</name>
    <dbReference type="NCBI Taxonomy" id="1747903"/>
    <lineage>
        <taxon>Bacteria</taxon>
        <taxon>Pseudomonadati</taxon>
        <taxon>Pseudomonadota</taxon>
        <taxon>Betaproteobacteria</taxon>
        <taxon>Burkholderiales</taxon>
        <taxon>Oxalobacteraceae</taxon>
        <taxon>Janthinobacterium</taxon>
    </lineage>
</organism>
<dbReference type="InterPro" id="IPR012156">
    <property type="entry name" value="Cold_shock_CspA"/>
</dbReference>
<dbReference type="AlphaFoldDB" id="A0A1A7C663"/>
<dbReference type="GO" id="GO:0003676">
    <property type="term" value="F:nucleic acid binding"/>
    <property type="evidence" value="ECO:0007669"/>
    <property type="project" value="InterPro"/>
</dbReference>
<dbReference type="EMBL" id="LOCQ01000033">
    <property type="protein sequence ID" value="OBV41386.1"/>
    <property type="molecule type" value="Genomic_DNA"/>
</dbReference>
<proteinExistence type="predicted"/>
<keyword evidence="1" id="KW-1133">Transmembrane helix</keyword>
<keyword evidence="1" id="KW-0472">Membrane</keyword>
<reference evidence="2 3" key="1">
    <citation type="submission" date="2016-04" db="EMBL/GenBank/DDBJ databases">
        <title>Draft genome sequence of Janthinobacterium psychrotolerans sp. nov., isolated from freshwater sediments in Denmark.</title>
        <authorList>
            <person name="Gong X."/>
            <person name="Skrivergaard S."/>
            <person name="Korsgaard B.S."/>
            <person name="Schreiber L."/>
            <person name="Marshall I.P."/>
            <person name="Finster K."/>
            <person name="Schramm A."/>
        </authorList>
    </citation>
    <scope>NUCLEOTIDE SEQUENCE [LARGE SCALE GENOMIC DNA]</scope>
    <source>
        <strain evidence="2 3">S3-2</strain>
    </source>
</reference>
<dbReference type="PIRSF" id="PIRSF002599">
    <property type="entry name" value="Cold_shock_A"/>
    <property type="match status" value="1"/>
</dbReference>
<keyword evidence="1" id="KW-0812">Transmembrane</keyword>
<dbReference type="OrthoDB" id="72963at2"/>
<sequence length="115" mass="12915">MSYFVLAVFALLYLAATVLVQLPPLVAGVYGVMSITCFAAYAIDKRAARAKAWRTPEKTLWLLGLLCGWPGALLARQWLRHKTAKRSFQVVFWMTVVLNMAGFAWMTLQYAQING</sequence>
<protein>
    <submittedName>
        <fullName evidence="2">Putative membrane protein YsdA, DUF1294 family</fullName>
    </submittedName>
</protein>
<dbReference type="InterPro" id="IPR010718">
    <property type="entry name" value="DUF1294"/>
</dbReference>
<dbReference type="Pfam" id="PF06961">
    <property type="entry name" value="DUF1294"/>
    <property type="match status" value="1"/>
</dbReference>
<keyword evidence="3" id="KW-1185">Reference proteome</keyword>
<dbReference type="STRING" id="1747903.ASR47_103015"/>
<dbReference type="RefSeq" id="WP_065306025.1">
    <property type="nucleotide sequence ID" value="NZ_LOCQ01000033.1"/>
</dbReference>
<evidence type="ECO:0000256" key="1">
    <source>
        <dbReference type="SAM" id="Phobius"/>
    </source>
</evidence>
<comment type="caution">
    <text evidence="2">The sequence shown here is derived from an EMBL/GenBank/DDBJ whole genome shotgun (WGS) entry which is preliminary data.</text>
</comment>
<feature type="transmembrane region" description="Helical" evidence="1">
    <location>
        <begin position="91"/>
        <end position="111"/>
    </location>
</feature>
<gene>
    <name evidence="2" type="ORF">ASR47_103015</name>
</gene>
<dbReference type="Proteomes" id="UP000092713">
    <property type="component" value="Unassembled WGS sequence"/>
</dbReference>
<accession>A0A1A7C663</accession>
<evidence type="ECO:0000313" key="2">
    <source>
        <dbReference type="EMBL" id="OBV41386.1"/>
    </source>
</evidence>
<dbReference type="PATRIC" id="fig|1747903.4.peg.5067"/>
<name>A0A1A7C663_9BURK</name>
<feature type="transmembrane region" description="Helical" evidence="1">
    <location>
        <begin position="30"/>
        <end position="48"/>
    </location>
</feature>